<evidence type="ECO:0000256" key="1">
    <source>
        <dbReference type="ARBA" id="ARBA00004906"/>
    </source>
</evidence>
<dbReference type="Proteomes" id="UP000694240">
    <property type="component" value="Chromosome 13"/>
</dbReference>
<organism evidence="4 5">
    <name type="scientific">Arabidopsis thaliana x Arabidopsis arenosa</name>
    <dbReference type="NCBI Taxonomy" id="1240361"/>
    <lineage>
        <taxon>Eukaryota</taxon>
        <taxon>Viridiplantae</taxon>
        <taxon>Streptophyta</taxon>
        <taxon>Embryophyta</taxon>
        <taxon>Tracheophyta</taxon>
        <taxon>Spermatophyta</taxon>
        <taxon>Magnoliopsida</taxon>
        <taxon>eudicotyledons</taxon>
        <taxon>Gunneridae</taxon>
        <taxon>Pentapetalae</taxon>
        <taxon>rosids</taxon>
        <taxon>malvids</taxon>
        <taxon>Brassicales</taxon>
        <taxon>Brassicaceae</taxon>
        <taxon>Camelineae</taxon>
        <taxon>Arabidopsis</taxon>
    </lineage>
</organism>
<name>A0A8T1XL16_9BRAS</name>
<comment type="pathway">
    <text evidence="1">Protein modification; protein ubiquitination.</text>
</comment>
<dbReference type="EMBL" id="JAEFBK010000013">
    <property type="protein sequence ID" value="KAG7533269.1"/>
    <property type="molecule type" value="Genomic_DNA"/>
</dbReference>
<accession>A0A8T1XL16</accession>
<dbReference type="PROSITE" id="PS50097">
    <property type="entry name" value="BTB"/>
    <property type="match status" value="1"/>
</dbReference>
<dbReference type="SMART" id="SM00225">
    <property type="entry name" value="BTB"/>
    <property type="match status" value="1"/>
</dbReference>
<sequence length="181" mass="20850">MVDDESENRIDFFEGLLKTFKEQRKVDIWLQPGDQTDAIPAHKLILVARSKVFSNILDSDDSWNKTITVPEMTHDELETFLEFMYNGSLPDTKLVHHVHTLYVGADKYEIPYLQEVCRNQLIASMKSSDVFYVFELAETHSDKILKDAVCEFISTNMEDISFSSEFISFVENNPALTVKTI</sequence>
<dbReference type="Pfam" id="PF00651">
    <property type="entry name" value="BTB"/>
    <property type="match status" value="1"/>
</dbReference>
<feature type="non-terminal residue" evidence="4">
    <location>
        <position position="1"/>
    </location>
</feature>
<feature type="domain" description="BTB" evidence="3">
    <location>
        <begin position="26"/>
        <end position="93"/>
    </location>
</feature>
<evidence type="ECO:0000256" key="2">
    <source>
        <dbReference type="ARBA" id="ARBA00022786"/>
    </source>
</evidence>
<dbReference type="PANTHER" id="PTHR47274:SF6">
    <property type="entry name" value="GENOME ASSEMBLY, CHROMOSOME: A04"/>
    <property type="match status" value="1"/>
</dbReference>
<evidence type="ECO:0000259" key="3">
    <source>
        <dbReference type="PROSITE" id="PS50097"/>
    </source>
</evidence>
<dbReference type="CDD" id="cd14733">
    <property type="entry name" value="BACK"/>
    <property type="match status" value="1"/>
</dbReference>
<reference evidence="4 5" key="1">
    <citation type="submission" date="2020-12" db="EMBL/GenBank/DDBJ databases">
        <title>Concerted genomic and epigenomic changes stabilize Arabidopsis allopolyploids.</title>
        <authorList>
            <person name="Chen Z."/>
        </authorList>
    </citation>
    <scope>NUCLEOTIDE SEQUENCE [LARGE SCALE GENOMIC DNA]</scope>
    <source>
        <strain evidence="4">Allo738</strain>
        <tissue evidence="4">Leaf</tissue>
    </source>
</reference>
<protein>
    <submittedName>
        <fullName evidence="4">SKP1/BTB/POZ domain superfamily</fullName>
    </submittedName>
</protein>
<proteinExistence type="predicted"/>
<keyword evidence="5" id="KW-1185">Reference proteome</keyword>
<gene>
    <name evidence="4" type="ORF">ISN45_Aa08g009060</name>
</gene>
<comment type="caution">
    <text evidence="4">The sequence shown here is derived from an EMBL/GenBank/DDBJ whole genome shotgun (WGS) entry which is preliminary data.</text>
</comment>
<dbReference type="CDD" id="cd18186">
    <property type="entry name" value="BTB_POZ_ZBTB_KLHL-like"/>
    <property type="match status" value="1"/>
</dbReference>
<keyword evidence="2" id="KW-0833">Ubl conjugation pathway</keyword>
<evidence type="ECO:0000313" key="5">
    <source>
        <dbReference type="Proteomes" id="UP000694240"/>
    </source>
</evidence>
<dbReference type="InterPro" id="IPR000210">
    <property type="entry name" value="BTB/POZ_dom"/>
</dbReference>
<dbReference type="InterPro" id="IPR044784">
    <property type="entry name" value="At1g01640-like"/>
</dbReference>
<dbReference type="AlphaFoldDB" id="A0A8T1XL16"/>
<dbReference type="PANTHER" id="PTHR47274">
    <property type="entry name" value="BTB/POZ DOMAIN CONTAINING PROTEIN, EXPRESSED-RELATED"/>
    <property type="match status" value="1"/>
</dbReference>
<evidence type="ECO:0000313" key="4">
    <source>
        <dbReference type="EMBL" id="KAG7533269.1"/>
    </source>
</evidence>